<keyword evidence="1" id="KW-0732">Signal</keyword>
<feature type="domain" description="EGF-like" evidence="2">
    <location>
        <begin position="252"/>
        <end position="289"/>
    </location>
</feature>
<dbReference type="STRING" id="48709.A0A1D2N729"/>
<protein>
    <submittedName>
        <fullName evidence="3">Tenascin-X</fullName>
    </submittedName>
</protein>
<evidence type="ECO:0000313" key="4">
    <source>
        <dbReference type="Proteomes" id="UP000094527"/>
    </source>
</evidence>
<dbReference type="PANTHER" id="PTHR39069:SF8">
    <property type="entry name" value="FI17111P1"/>
    <property type="match status" value="1"/>
</dbReference>
<feature type="signal peptide" evidence="1">
    <location>
        <begin position="1"/>
        <end position="38"/>
    </location>
</feature>
<feature type="domain" description="EGF-like" evidence="2">
    <location>
        <begin position="202"/>
        <end position="246"/>
    </location>
</feature>
<feature type="domain" description="EGF-like" evidence="2">
    <location>
        <begin position="295"/>
        <end position="329"/>
    </location>
</feature>
<dbReference type="OrthoDB" id="504708at2759"/>
<feature type="domain" description="EGF-like" evidence="2">
    <location>
        <begin position="376"/>
        <end position="411"/>
    </location>
</feature>
<keyword evidence="4" id="KW-1185">Reference proteome</keyword>
<dbReference type="AlphaFoldDB" id="A0A1D2N729"/>
<evidence type="ECO:0000259" key="2">
    <source>
        <dbReference type="SMART" id="SM00181"/>
    </source>
</evidence>
<feature type="domain" description="EGF-like" evidence="2">
    <location>
        <begin position="462"/>
        <end position="500"/>
    </location>
</feature>
<sequence>MSSTIVAQLKTKPVISMNSSKFTVFALLVGCFIGVSQALEYGQPCNVTSKPELDECRSVNLKDPLKCTPTADNSTAFCACEPEMFRHEELNYCVSSQGGKCTLQSGDGQPSHQCTKFAQCFNSTEKAIERKEGKCYCDPDAIHDELTGHCKLTFGSKRCTVATECLVGGLLTCREGNCGCEDEEHQVWNSTANSCQTLINGSCAANKPFPKPECYGLNTVCKNITASEFVCECSDGYTEAPDKSCYKDFEGTCEDKNDCHPQFECKGNATKQCLCPDGQLYHVGSKTCRLLVGQQCEVESDLECTVHASCTNNTCTCTTGFISSSGTCLAKYGSECSEVGCYEPDFLQCVDTTKTCGCVDKYLPESNKCVGLIGESCRSTDEDCIGNSKCLNDRCGCPSGQEQQDDLKQCVALYGQNCDDSTIHCKNGQFLSCINSTCNCNIPSTQVYDESRTSCVGKADFPCLGELNLCVANSSCSPFDNTQNICKCNANFANKEGQCLQSNGSPNVVNSSSIILSILLMIVKFV</sequence>
<comment type="caution">
    <text evidence="3">The sequence shown here is derived from an EMBL/GenBank/DDBJ whole genome shotgun (WGS) entry which is preliminary data.</text>
</comment>
<dbReference type="SMART" id="SM00181">
    <property type="entry name" value="EGF"/>
    <property type="match status" value="5"/>
</dbReference>
<proteinExistence type="predicted"/>
<dbReference type="OMA" id="NHAICEN"/>
<name>A0A1D2N729_ORCCI</name>
<dbReference type="Proteomes" id="UP000094527">
    <property type="component" value="Unassembled WGS sequence"/>
</dbReference>
<gene>
    <name evidence="3" type="ORF">Ocin01_05901</name>
</gene>
<feature type="chain" id="PRO_5008905140" evidence="1">
    <location>
        <begin position="39"/>
        <end position="526"/>
    </location>
</feature>
<evidence type="ECO:0000256" key="1">
    <source>
        <dbReference type="SAM" id="SignalP"/>
    </source>
</evidence>
<dbReference type="EMBL" id="LJIJ01000187">
    <property type="protein sequence ID" value="ODN00766.1"/>
    <property type="molecule type" value="Genomic_DNA"/>
</dbReference>
<reference evidence="3 4" key="1">
    <citation type="journal article" date="2016" name="Genome Biol. Evol.">
        <title>Gene Family Evolution Reflects Adaptation to Soil Environmental Stressors in the Genome of the Collembolan Orchesella cincta.</title>
        <authorList>
            <person name="Faddeeva-Vakhrusheva A."/>
            <person name="Derks M.F."/>
            <person name="Anvar S.Y."/>
            <person name="Agamennone V."/>
            <person name="Suring W."/>
            <person name="Smit S."/>
            <person name="van Straalen N.M."/>
            <person name="Roelofs D."/>
        </authorList>
    </citation>
    <scope>NUCLEOTIDE SEQUENCE [LARGE SCALE GENOMIC DNA]</scope>
    <source>
        <tissue evidence="3">Mixed pool</tissue>
    </source>
</reference>
<evidence type="ECO:0000313" key="3">
    <source>
        <dbReference type="EMBL" id="ODN00766.1"/>
    </source>
</evidence>
<dbReference type="PANTHER" id="PTHR39069">
    <property type="entry name" value="ECDYSONE-INDUCIBLE GENE E1, ISOFORM A"/>
    <property type="match status" value="1"/>
</dbReference>
<accession>A0A1D2N729</accession>
<dbReference type="InterPro" id="IPR000742">
    <property type="entry name" value="EGF"/>
</dbReference>
<organism evidence="3 4">
    <name type="scientific">Orchesella cincta</name>
    <name type="common">Springtail</name>
    <name type="synonym">Podura cincta</name>
    <dbReference type="NCBI Taxonomy" id="48709"/>
    <lineage>
        <taxon>Eukaryota</taxon>
        <taxon>Metazoa</taxon>
        <taxon>Ecdysozoa</taxon>
        <taxon>Arthropoda</taxon>
        <taxon>Hexapoda</taxon>
        <taxon>Collembola</taxon>
        <taxon>Entomobryomorpha</taxon>
        <taxon>Entomobryoidea</taxon>
        <taxon>Orchesellidae</taxon>
        <taxon>Orchesellinae</taxon>
        <taxon>Orchesella</taxon>
    </lineage>
</organism>